<dbReference type="AlphaFoldDB" id="A0AAV7R219"/>
<evidence type="ECO:0000313" key="3">
    <source>
        <dbReference type="Proteomes" id="UP001066276"/>
    </source>
</evidence>
<dbReference type="Proteomes" id="UP001066276">
    <property type="component" value="Chromosome 6"/>
</dbReference>
<evidence type="ECO:0000256" key="1">
    <source>
        <dbReference type="SAM" id="MobiDB-lite"/>
    </source>
</evidence>
<accession>A0AAV7R219</accession>
<protein>
    <submittedName>
        <fullName evidence="2">Uncharacterized protein</fullName>
    </submittedName>
</protein>
<proteinExistence type="predicted"/>
<feature type="compositionally biased region" description="Gly residues" evidence="1">
    <location>
        <begin position="60"/>
        <end position="70"/>
    </location>
</feature>
<gene>
    <name evidence="2" type="ORF">NDU88_010962</name>
</gene>
<name>A0AAV7R219_PLEWA</name>
<evidence type="ECO:0000313" key="2">
    <source>
        <dbReference type="EMBL" id="KAJ1144665.1"/>
    </source>
</evidence>
<keyword evidence="3" id="KW-1185">Reference proteome</keyword>
<feature type="region of interest" description="Disordered" evidence="1">
    <location>
        <begin position="51"/>
        <end position="102"/>
    </location>
</feature>
<organism evidence="2 3">
    <name type="scientific">Pleurodeles waltl</name>
    <name type="common">Iberian ribbed newt</name>
    <dbReference type="NCBI Taxonomy" id="8319"/>
    <lineage>
        <taxon>Eukaryota</taxon>
        <taxon>Metazoa</taxon>
        <taxon>Chordata</taxon>
        <taxon>Craniata</taxon>
        <taxon>Vertebrata</taxon>
        <taxon>Euteleostomi</taxon>
        <taxon>Amphibia</taxon>
        <taxon>Batrachia</taxon>
        <taxon>Caudata</taxon>
        <taxon>Salamandroidea</taxon>
        <taxon>Salamandridae</taxon>
        <taxon>Pleurodelinae</taxon>
        <taxon>Pleurodeles</taxon>
    </lineage>
</organism>
<dbReference type="EMBL" id="JANPWB010000010">
    <property type="protein sequence ID" value="KAJ1144665.1"/>
    <property type="molecule type" value="Genomic_DNA"/>
</dbReference>
<reference evidence="2" key="1">
    <citation type="journal article" date="2022" name="bioRxiv">
        <title>Sequencing and chromosome-scale assembly of the giantPleurodeles waltlgenome.</title>
        <authorList>
            <person name="Brown T."/>
            <person name="Elewa A."/>
            <person name="Iarovenko S."/>
            <person name="Subramanian E."/>
            <person name="Araus A.J."/>
            <person name="Petzold A."/>
            <person name="Susuki M."/>
            <person name="Suzuki K.-i.T."/>
            <person name="Hayashi T."/>
            <person name="Toyoda A."/>
            <person name="Oliveira C."/>
            <person name="Osipova E."/>
            <person name="Leigh N.D."/>
            <person name="Simon A."/>
            <person name="Yun M.H."/>
        </authorList>
    </citation>
    <scope>NUCLEOTIDE SEQUENCE</scope>
    <source>
        <strain evidence="2">20211129_DDA</strain>
        <tissue evidence="2">Liver</tissue>
    </source>
</reference>
<sequence>MHQFPQASWRVSPGLGYAFKYPNYRHSLCRFAFCSLPPAAESTYSSSKSHALISTPAGGRSRGGGLGGRSGRAQTGPGELVGTSPSPRTKFSPQPHPRSPPPGSSSCCESFCSAFRAAGLVHHRLFLHLSVLRGESVICSLATLCTPPLGDRLDIHEGTQLYPDFNCLAGPGQERPD</sequence>
<comment type="caution">
    <text evidence="2">The sequence shown here is derived from an EMBL/GenBank/DDBJ whole genome shotgun (WGS) entry which is preliminary data.</text>
</comment>